<dbReference type="AlphaFoldDB" id="A0A9P6NJG2"/>
<feature type="transmembrane region" description="Helical" evidence="1">
    <location>
        <begin position="33"/>
        <end position="57"/>
    </location>
</feature>
<dbReference type="EMBL" id="MU167252">
    <property type="protein sequence ID" value="KAG0147104.1"/>
    <property type="molecule type" value="Genomic_DNA"/>
</dbReference>
<dbReference type="Proteomes" id="UP000886653">
    <property type="component" value="Unassembled WGS sequence"/>
</dbReference>
<reference evidence="2" key="1">
    <citation type="submission" date="2013-11" db="EMBL/GenBank/DDBJ databases">
        <title>Genome sequence of the fusiform rust pathogen reveals effectors for host alternation and coevolution with pine.</title>
        <authorList>
            <consortium name="DOE Joint Genome Institute"/>
            <person name="Smith K."/>
            <person name="Pendleton A."/>
            <person name="Kubisiak T."/>
            <person name="Anderson C."/>
            <person name="Salamov A."/>
            <person name="Aerts A."/>
            <person name="Riley R."/>
            <person name="Clum A."/>
            <person name="Lindquist E."/>
            <person name="Ence D."/>
            <person name="Campbell M."/>
            <person name="Kronenberg Z."/>
            <person name="Feau N."/>
            <person name="Dhillon B."/>
            <person name="Hamelin R."/>
            <person name="Burleigh J."/>
            <person name="Smith J."/>
            <person name="Yandell M."/>
            <person name="Nelson C."/>
            <person name="Grigoriev I."/>
            <person name="Davis J."/>
        </authorList>
    </citation>
    <scope>NUCLEOTIDE SEQUENCE</scope>
    <source>
        <strain evidence="2">G11</strain>
    </source>
</reference>
<evidence type="ECO:0000256" key="1">
    <source>
        <dbReference type="SAM" id="Phobius"/>
    </source>
</evidence>
<keyword evidence="1" id="KW-0472">Membrane</keyword>
<gene>
    <name evidence="2" type="ORF">CROQUDRAFT_91924</name>
</gene>
<evidence type="ECO:0000313" key="3">
    <source>
        <dbReference type="Proteomes" id="UP000886653"/>
    </source>
</evidence>
<name>A0A9P6NJG2_9BASI</name>
<organism evidence="2 3">
    <name type="scientific">Cronartium quercuum f. sp. fusiforme G11</name>
    <dbReference type="NCBI Taxonomy" id="708437"/>
    <lineage>
        <taxon>Eukaryota</taxon>
        <taxon>Fungi</taxon>
        <taxon>Dikarya</taxon>
        <taxon>Basidiomycota</taxon>
        <taxon>Pucciniomycotina</taxon>
        <taxon>Pucciniomycetes</taxon>
        <taxon>Pucciniales</taxon>
        <taxon>Coleosporiaceae</taxon>
        <taxon>Cronartium</taxon>
    </lineage>
</organism>
<proteinExistence type="predicted"/>
<sequence>MSHYFHTPILPASGPPDVNRPAIFIRNARRYTLVSFVAALVTCGATLSLLAATAFNFGGRAHGSIRDLSRVFAGCNLFPLTGWGNNAPEGFINCLDWVLHPEIGCPSSDALRWHPQSLQAKIIATCINHAPLAFCSFPS</sequence>
<comment type="caution">
    <text evidence="2">The sequence shown here is derived from an EMBL/GenBank/DDBJ whole genome shotgun (WGS) entry which is preliminary data.</text>
</comment>
<keyword evidence="3" id="KW-1185">Reference proteome</keyword>
<evidence type="ECO:0000313" key="2">
    <source>
        <dbReference type="EMBL" id="KAG0147104.1"/>
    </source>
</evidence>
<accession>A0A9P6NJG2</accession>
<keyword evidence="1" id="KW-1133">Transmembrane helix</keyword>
<protein>
    <submittedName>
        <fullName evidence="2">Uncharacterized protein</fullName>
    </submittedName>
</protein>
<keyword evidence="1" id="KW-0812">Transmembrane</keyword>